<protein>
    <submittedName>
        <fullName evidence="1">758_t:CDS:1</fullName>
    </submittedName>
</protein>
<proteinExistence type="predicted"/>
<dbReference type="EMBL" id="CAJVPZ010035475">
    <property type="protein sequence ID" value="CAG8749164.1"/>
    <property type="molecule type" value="Genomic_DNA"/>
</dbReference>
<feature type="non-terminal residue" evidence="1">
    <location>
        <position position="1"/>
    </location>
</feature>
<evidence type="ECO:0000313" key="2">
    <source>
        <dbReference type="Proteomes" id="UP000789396"/>
    </source>
</evidence>
<name>A0A9N9NPL1_9GLOM</name>
<evidence type="ECO:0000313" key="1">
    <source>
        <dbReference type="EMBL" id="CAG8749164.1"/>
    </source>
</evidence>
<dbReference type="OrthoDB" id="2349808at2759"/>
<dbReference type="AlphaFoldDB" id="A0A9N9NPL1"/>
<sequence length="168" mass="19475">FEESNEPSFQKQDISEVVDDEIVNDDEILDDIMEDKTLEDNVLKNKILDSNNLSDMELDDKQEEKELLEDSLTEDMNIHTKQNNKSQNLQDILSKIFVNAALECYDEMEKAYYLVNFLPVCFNCDSLEYIMPILKDQYLYCELCTANSDIKIKLGKGLKFSSNTTSKK</sequence>
<keyword evidence="2" id="KW-1185">Reference proteome</keyword>
<reference evidence="1" key="1">
    <citation type="submission" date="2021-06" db="EMBL/GenBank/DDBJ databases">
        <authorList>
            <person name="Kallberg Y."/>
            <person name="Tangrot J."/>
            <person name="Rosling A."/>
        </authorList>
    </citation>
    <scope>NUCLEOTIDE SEQUENCE</scope>
    <source>
        <strain evidence="1">IN212</strain>
    </source>
</reference>
<comment type="caution">
    <text evidence="1">The sequence shown here is derived from an EMBL/GenBank/DDBJ whole genome shotgun (WGS) entry which is preliminary data.</text>
</comment>
<organism evidence="1 2">
    <name type="scientific">Racocetra fulgida</name>
    <dbReference type="NCBI Taxonomy" id="60492"/>
    <lineage>
        <taxon>Eukaryota</taxon>
        <taxon>Fungi</taxon>
        <taxon>Fungi incertae sedis</taxon>
        <taxon>Mucoromycota</taxon>
        <taxon>Glomeromycotina</taxon>
        <taxon>Glomeromycetes</taxon>
        <taxon>Diversisporales</taxon>
        <taxon>Gigasporaceae</taxon>
        <taxon>Racocetra</taxon>
    </lineage>
</organism>
<accession>A0A9N9NPL1</accession>
<dbReference type="Proteomes" id="UP000789396">
    <property type="component" value="Unassembled WGS sequence"/>
</dbReference>
<gene>
    <name evidence="1" type="ORF">RFULGI_LOCUS13470</name>
</gene>